<dbReference type="InterPro" id="IPR015946">
    <property type="entry name" value="KH_dom-like_a/b"/>
</dbReference>
<sequence>MTQEALDPDVGSRASGRTEETYGRFILSSRHNHFVSDGRASQGAPGEAIFAGELLLASLVSCGLGLVHASARERGEPKPDVKLTAQFLRDINDPTRFASLTLTYEFSATARELADIYVNHFTSKCPIYNTLKRGGPIEVIVQAG</sequence>
<evidence type="ECO:0000313" key="1">
    <source>
        <dbReference type="EMBL" id="NGN45118.1"/>
    </source>
</evidence>
<accession>A0A7C9RCG6</accession>
<dbReference type="SUPFAM" id="SSF82784">
    <property type="entry name" value="OsmC-like"/>
    <property type="match status" value="1"/>
</dbReference>
<dbReference type="InterPro" id="IPR003718">
    <property type="entry name" value="OsmC/Ohr_fam"/>
</dbReference>
<comment type="caution">
    <text evidence="1">The sequence shown here is derived from an EMBL/GenBank/DDBJ whole genome shotgun (WGS) entry which is preliminary data.</text>
</comment>
<protein>
    <submittedName>
        <fullName evidence="1">OsmC family protein</fullName>
    </submittedName>
</protein>
<dbReference type="AlphaFoldDB" id="A0A7C9RCG6"/>
<dbReference type="EMBL" id="JAAKZG010000026">
    <property type="protein sequence ID" value="NGN45118.1"/>
    <property type="molecule type" value="Genomic_DNA"/>
</dbReference>
<gene>
    <name evidence="1" type="ORF">G6N74_29110</name>
</gene>
<proteinExistence type="predicted"/>
<dbReference type="InterPro" id="IPR036102">
    <property type="entry name" value="OsmC/Ohrsf"/>
</dbReference>
<keyword evidence="2" id="KW-1185">Reference proteome</keyword>
<evidence type="ECO:0000313" key="2">
    <source>
        <dbReference type="Proteomes" id="UP000481252"/>
    </source>
</evidence>
<dbReference type="Pfam" id="PF02566">
    <property type="entry name" value="OsmC"/>
    <property type="match status" value="1"/>
</dbReference>
<reference evidence="1 2" key="1">
    <citation type="submission" date="2020-02" db="EMBL/GenBank/DDBJ databases">
        <title>Genome sequence of the type strain CGMCC 1.15528 of Mesorhizobium zhangyense.</title>
        <authorList>
            <person name="Gao J."/>
            <person name="Sun J."/>
        </authorList>
    </citation>
    <scope>NUCLEOTIDE SEQUENCE [LARGE SCALE GENOMIC DNA]</scope>
    <source>
        <strain evidence="1 2">CGMCC 1.15528</strain>
    </source>
</reference>
<dbReference type="RefSeq" id="WP_165121493.1">
    <property type="nucleotide sequence ID" value="NZ_JAAKZG010000026.1"/>
</dbReference>
<name>A0A7C9RCG6_9HYPH</name>
<organism evidence="1 2">
    <name type="scientific">Mesorhizobium zhangyense</name>
    <dbReference type="NCBI Taxonomy" id="1776730"/>
    <lineage>
        <taxon>Bacteria</taxon>
        <taxon>Pseudomonadati</taxon>
        <taxon>Pseudomonadota</taxon>
        <taxon>Alphaproteobacteria</taxon>
        <taxon>Hyphomicrobiales</taxon>
        <taxon>Phyllobacteriaceae</taxon>
        <taxon>Mesorhizobium</taxon>
    </lineage>
</organism>
<dbReference type="Proteomes" id="UP000481252">
    <property type="component" value="Unassembled WGS sequence"/>
</dbReference>
<dbReference type="Gene3D" id="3.30.300.20">
    <property type="match status" value="1"/>
</dbReference>